<gene>
    <name evidence="1" type="ORF">HAX54_052656</name>
</gene>
<evidence type="ECO:0000313" key="2">
    <source>
        <dbReference type="Proteomes" id="UP000823775"/>
    </source>
</evidence>
<proteinExistence type="predicted"/>
<feature type="non-terminal residue" evidence="1">
    <location>
        <position position="73"/>
    </location>
</feature>
<comment type="caution">
    <text evidence="1">The sequence shown here is derived from an EMBL/GenBank/DDBJ whole genome shotgun (WGS) entry which is preliminary data.</text>
</comment>
<keyword evidence="2" id="KW-1185">Reference proteome</keyword>
<dbReference type="Proteomes" id="UP000823775">
    <property type="component" value="Unassembled WGS sequence"/>
</dbReference>
<reference evidence="1 2" key="1">
    <citation type="journal article" date="2021" name="BMC Genomics">
        <title>Datura genome reveals duplications of psychoactive alkaloid biosynthetic genes and high mutation rate following tissue culture.</title>
        <authorList>
            <person name="Rajewski A."/>
            <person name="Carter-House D."/>
            <person name="Stajich J."/>
            <person name="Litt A."/>
        </authorList>
    </citation>
    <scope>NUCLEOTIDE SEQUENCE [LARGE SCALE GENOMIC DNA]</scope>
    <source>
        <strain evidence="1">AR-01</strain>
    </source>
</reference>
<accession>A0ABS8T0C9</accession>
<protein>
    <submittedName>
        <fullName evidence="1">Uncharacterized protein</fullName>
    </submittedName>
</protein>
<dbReference type="EMBL" id="JACEIK010000960">
    <property type="protein sequence ID" value="MCD7464395.1"/>
    <property type="molecule type" value="Genomic_DNA"/>
</dbReference>
<sequence length="73" mass="7845">MVRARVRNCFGVGCLVRVGFEVGLGSSLRSELKVGLRSGLNIRYGVAVGCWESGLKFGSKLGIGCRVMVEVRV</sequence>
<organism evidence="1 2">
    <name type="scientific">Datura stramonium</name>
    <name type="common">Jimsonweed</name>
    <name type="synonym">Common thornapple</name>
    <dbReference type="NCBI Taxonomy" id="4076"/>
    <lineage>
        <taxon>Eukaryota</taxon>
        <taxon>Viridiplantae</taxon>
        <taxon>Streptophyta</taxon>
        <taxon>Embryophyta</taxon>
        <taxon>Tracheophyta</taxon>
        <taxon>Spermatophyta</taxon>
        <taxon>Magnoliopsida</taxon>
        <taxon>eudicotyledons</taxon>
        <taxon>Gunneridae</taxon>
        <taxon>Pentapetalae</taxon>
        <taxon>asterids</taxon>
        <taxon>lamiids</taxon>
        <taxon>Solanales</taxon>
        <taxon>Solanaceae</taxon>
        <taxon>Solanoideae</taxon>
        <taxon>Datureae</taxon>
        <taxon>Datura</taxon>
    </lineage>
</organism>
<evidence type="ECO:0000313" key="1">
    <source>
        <dbReference type="EMBL" id="MCD7464395.1"/>
    </source>
</evidence>
<name>A0ABS8T0C9_DATST</name>